<feature type="compositionally biased region" description="Polar residues" evidence="1">
    <location>
        <begin position="15"/>
        <end position="28"/>
    </location>
</feature>
<organism evidence="2 3">
    <name type="scientific">Fukomys damarensis</name>
    <name type="common">Damaraland mole rat</name>
    <name type="synonym">Cryptomys damarensis</name>
    <dbReference type="NCBI Taxonomy" id="885580"/>
    <lineage>
        <taxon>Eukaryota</taxon>
        <taxon>Metazoa</taxon>
        <taxon>Chordata</taxon>
        <taxon>Craniata</taxon>
        <taxon>Vertebrata</taxon>
        <taxon>Euteleostomi</taxon>
        <taxon>Mammalia</taxon>
        <taxon>Eutheria</taxon>
        <taxon>Euarchontoglires</taxon>
        <taxon>Glires</taxon>
        <taxon>Rodentia</taxon>
        <taxon>Hystricomorpha</taxon>
        <taxon>Bathyergidae</taxon>
        <taxon>Fukomys</taxon>
    </lineage>
</organism>
<keyword evidence="2" id="KW-0808">Transferase</keyword>
<accession>A0A091D4J1</accession>
<protein>
    <submittedName>
        <fullName evidence="2">Dual specificity mitogen-activated protein kinase kinase 5</fullName>
    </submittedName>
</protein>
<dbReference type="EMBL" id="KN123400">
    <property type="protein sequence ID" value="KFO25145.1"/>
    <property type="molecule type" value="Genomic_DNA"/>
</dbReference>
<proteinExistence type="predicted"/>
<dbReference type="GO" id="GO:0016301">
    <property type="term" value="F:kinase activity"/>
    <property type="evidence" value="ECO:0007669"/>
    <property type="project" value="UniProtKB-KW"/>
</dbReference>
<dbReference type="Proteomes" id="UP000028990">
    <property type="component" value="Unassembled WGS sequence"/>
</dbReference>
<dbReference type="AlphaFoldDB" id="A0A091D4J1"/>
<keyword evidence="2" id="KW-0418">Kinase</keyword>
<evidence type="ECO:0000313" key="3">
    <source>
        <dbReference type="Proteomes" id="UP000028990"/>
    </source>
</evidence>
<gene>
    <name evidence="2" type="ORF">H920_13471</name>
</gene>
<sequence length="171" mass="18533">MTVAKAAVKEKASGQYVNTRAGPSQHTSPAALDSLPSNRSQFWEHMQEQVISPSGERSPTGSKASHWAPPFQGPPPCPDLQETNHSSDTLMNEQDIRYQDTLGHGNGGTVYKDASLEQNRVWVLLVAVLTGPGAVPYLHKALSVWGTTLQKQPSRSKRGTKCCPLQGDSEL</sequence>
<feature type="compositionally biased region" description="Polar residues" evidence="1">
    <location>
        <begin position="49"/>
        <end position="63"/>
    </location>
</feature>
<evidence type="ECO:0000313" key="2">
    <source>
        <dbReference type="EMBL" id="KFO25145.1"/>
    </source>
</evidence>
<feature type="region of interest" description="Disordered" evidence="1">
    <location>
        <begin position="1"/>
        <end position="85"/>
    </location>
</feature>
<name>A0A091D4J1_FUKDA</name>
<evidence type="ECO:0000256" key="1">
    <source>
        <dbReference type="SAM" id="MobiDB-lite"/>
    </source>
</evidence>
<keyword evidence="3" id="KW-1185">Reference proteome</keyword>
<reference evidence="2 3" key="1">
    <citation type="submission" date="2013-11" db="EMBL/GenBank/DDBJ databases">
        <title>The Damaraland mole rat (Fukomys damarensis) genome and evolution of African mole rats.</title>
        <authorList>
            <person name="Gladyshev V.N."/>
            <person name="Fang X."/>
        </authorList>
    </citation>
    <scope>NUCLEOTIDE SEQUENCE [LARGE SCALE GENOMIC DNA]</scope>
    <source>
        <tissue evidence="2">Liver</tissue>
    </source>
</reference>